<dbReference type="InterPro" id="IPR016181">
    <property type="entry name" value="Acyl_CoA_acyltransferase"/>
</dbReference>
<dbReference type="SUPFAM" id="SSF55729">
    <property type="entry name" value="Acyl-CoA N-acyltransferases (Nat)"/>
    <property type="match status" value="1"/>
</dbReference>
<dbReference type="GO" id="GO:0033816">
    <property type="term" value="F:diaminobutyrate acetyltransferase activity"/>
    <property type="evidence" value="ECO:0007669"/>
    <property type="project" value="UniProtKB-EC"/>
</dbReference>
<evidence type="ECO:0000256" key="7">
    <source>
        <dbReference type="ARBA" id="ARBA00023315"/>
    </source>
</evidence>
<comment type="function">
    <text evidence="1 9">Catalyzes the acetylation of L-2,4-diaminobutyrate (DABA) to gamma-N-acetyl-alpha,gamma-diaminobutyric acid (ADABA) with acetyl coenzyme A.</text>
</comment>
<dbReference type="RefSeq" id="WP_067579780.1">
    <property type="nucleotide sequence ID" value="NZ_JAAGNC010000097.1"/>
</dbReference>
<evidence type="ECO:0000256" key="5">
    <source>
        <dbReference type="ARBA" id="ARBA00017935"/>
    </source>
</evidence>
<evidence type="ECO:0000313" key="11">
    <source>
        <dbReference type="EMBL" id="NEC58049.1"/>
    </source>
</evidence>
<dbReference type="PANTHER" id="PTHR43072">
    <property type="entry name" value="N-ACETYLTRANSFERASE"/>
    <property type="match status" value="1"/>
</dbReference>
<keyword evidence="6 9" id="KW-0808">Transferase</keyword>
<evidence type="ECO:0000313" key="12">
    <source>
        <dbReference type="Proteomes" id="UP000470404"/>
    </source>
</evidence>
<comment type="catalytic activity">
    <reaction evidence="8 9">
        <text>L-2,4-diaminobutanoate + acetyl-CoA = (2S)-4-acetamido-2-aminobutanoate + CoA + H(+)</text>
        <dbReference type="Rhea" id="RHEA:16901"/>
        <dbReference type="ChEBI" id="CHEBI:15378"/>
        <dbReference type="ChEBI" id="CHEBI:57287"/>
        <dbReference type="ChEBI" id="CHEBI:57288"/>
        <dbReference type="ChEBI" id="CHEBI:58761"/>
        <dbReference type="ChEBI" id="CHEBI:58929"/>
        <dbReference type="EC" id="2.3.1.178"/>
    </reaction>
</comment>
<evidence type="ECO:0000256" key="1">
    <source>
        <dbReference type="ARBA" id="ARBA00003741"/>
    </source>
</evidence>
<keyword evidence="7 9" id="KW-0012">Acyltransferase</keyword>
<dbReference type="EC" id="2.3.1.178" evidence="4 9"/>
<accession>A0ABX0BUZ5</accession>
<dbReference type="PANTHER" id="PTHR43072:SF60">
    <property type="entry name" value="L-2,4-DIAMINOBUTYRIC ACID ACETYLTRANSFERASE"/>
    <property type="match status" value="1"/>
</dbReference>
<dbReference type="InterPro" id="IPR012772">
    <property type="entry name" value="Ectoine_EctA"/>
</dbReference>
<dbReference type="InterPro" id="IPR000182">
    <property type="entry name" value="GNAT_dom"/>
</dbReference>
<organism evidence="11 12">
    <name type="scientific">Amycolatopsis rubida</name>
    <dbReference type="NCBI Taxonomy" id="112413"/>
    <lineage>
        <taxon>Bacteria</taxon>
        <taxon>Bacillati</taxon>
        <taxon>Actinomycetota</taxon>
        <taxon>Actinomycetes</taxon>
        <taxon>Pseudonocardiales</taxon>
        <taxon>Pseudonocardiaceae</taxon>
        <taxon>Amycolatopsis</taxon>
    </lineage>
</organism>
<dbReference type="Proteomes" id="UP000470404">
    <property type="component" value="Unassembled WGS sequence"/>
</dbReference>
<evidence type="ECO:0000256" key="4">
    <source>
        <dbReference type="ARBA" id="ARBA00012355"/>
    </source>
</evidence>
<evidence type="ECO:0000259" key="10">
    <source>
        <dbReference type="PROSITE" id="PS51186"/>
    </source>
</evidence>
<comment type="caution">
    <text evidence="11">The sequence shown here is derived from an EMBL/GenBank/DDBJ whole genome shotgun (WGS) entry which is preliminary data.</text>
</comment>
<gene>
    <name evidence="9 11" type="primary">ectA</name>
    <name evidence="11" type="ORF">G3I59_21195</name>
</gene>
<feature type="domain" description="N-acetyltransferase" evidence="10">
    <location>
        <begin position="5"/>
        <end position="176"/>
    </location>
</feature>
<comment type="pathway">
    <text evidence="2 9">Amine and polyamine biosynthesis; ectoine biosynthesis; L-ectoine from L-aspartate 4-semialdehyde: step 2/3.</text>
</comment>
<evidence type="ECO:0000256" key="6">
    <source>
        <dbReference type="ARBA" id="ARBA00022679"/>
    </source>
</evidence>
<dbReference type="EMBL" id="JAAGNC010000097">
    <property type="protein sequence ID" value="NEC58049.1"/>
    <property type="molecule type" value="Genomic_DNA"/>
</dbReference>
<comment type="similarity">
    <text evidence="3 9">Belongs to the acetyltransferase family. EctA subfamily.</text>
</comment>
<evidence type="ECO:0000256" key="8">
    <source>
        <dbReference type="ARBA" id="ARBA00048924"/>
    </source>
</evidence>
<dbReference type="PROSITE" id="PS51186">
    <property type="entry name" value="GNAT"/>
    <property type="match status" value="1"/>
</dbReference>
<evidence type="ECO:0000256" key="2">
    <source>
        <dbReference type="ARBA" id="ARBA00004978"/>
    </source>
</evidence>
<reference evidence="11 12" key="1">
    <citation type="submission" date="2020-01" db="EMBL/GenBank/DDBJ databases">
        <title>Insect and environment-associated Actinomycetes.</title>
        <authorList>
            <person name="Currrie C."/>
            <person name="Chevrette M."/>
            <person name="Carlson C."/>
            <person name="Stubbendieck R."/>
            <person name="Wendt-Pienkowski E."/>
        </authorList>
    </citation>
    <scope>NUCLEOTIDE SEQUENCE [LARGE SCALE GENOMIC DNA]</scope>
    <source>
        <strain evidence="11 12">SID8386</strain>
    </source>
</reference>
<dbReference type="CDD" id="cd04301">
    <property type="entry name" value="NAT_SF"/>
    <property type="match status" value="1"/>
</dbReference>
<name>A0ABX0BUZ5_9PSEU</name>
<protein>
    <recommendedName>
        <fullName evidence="5 9">L-2,4-diaminobutyric acid acetyltransferase</fullName>
        <shortName evidence="9">DABA acetyltransferase</shortName>
        <ecNumber evidence="4 9">2.3.1.178</ecNumber>
    </recommendedName>
</protein>
<sequence>MPGQHTIAPPVLADAAALWRLARDSRTLDLNSPYAYALWCRDFAGTSVVAKAEGRIIGFVTGYRRPSSPDVAMVWLVAVDPSQRRKNLAAAMLDDLVARLVRDGVRYLETTIAPGNDASIRLFASFATRWNAPVGRTGFLAPSDFPSEVGAHEPEELYRIGPLAHDNVHATVRMRA</sequence>
<dbReference type="Gene3D" id="3.40.630.30">
    <property type="match status" value="1"/>
</dbReference>
<keyword evidence="12" id="KW-1185">Reference proteome</keyword>
<evidence type="ECO:0000256" key="3">
    <source>
        <dbReference type="ARBA" id="ARBA00010712"/>
    </source>
</evidence>
<dbReference type="Pfam" id="PF00583">
    <property type="entry name" value="Acetyltransf_1"/>
    <property type="match status" value="1"/>
</dbReference>
<dbReference type="NCBIfam" id="TIGR02406">
    <property type="entry name" value="ectoine_EctA"/>
    <property type="match status" value="1"/>
</dbReference>
<proteinExistence type="inferred from homology"/>
<evidence type="ECO:0000256" key="9">
    <source>
        <dbReference type="RuleBase" id="RU365045"/>
    </source>
</evidence>